<evidence type="ECO:0000256" key="1">
    <source>
        <dbReference type="SAM" id="Phobius"/>
    </source>
</evidence>
<dbReference type="RefSeq" id="WP_390187537.1">
    <property type="nucleotide sequence ID" value="NZ_JBHLTR010000094.1"/>
</dbReference>
<comment type="caution">
    <text evidence="2">The sequence shown here is derived from an EMBL/GenBank/DDBJ whole genome shotgun (WGS) entry which is preliminary data.</text>
</comment>
<keyword evidence="1" id="KW-0472">Membrane</keyword>
<organism evidence="2 3">
    <name type="scientific">Halalkalibacter alkalisediminis</name>
    <dbReference type="NCBI Taxonomy" id="935616"/>
    <lineage>
        <taxon>Bacteria</taxon>
        <taxon>Bacillati</taxon>
        <taxon>Bacillota</taxon>
        <taxon>Bacilli</taxon>
        <taxon>Bacillales</taxon>
        <taxon>Bacillaceae</taxon>
        <taxon>Halalkalibacter</taxon>
    </lineage>
</organism>
<dbReference type="Proteomes" id="UP001589833">
    <property type="component" value="Unassembled WGS sequence"/>
</dbReference>
<gene>
    <name evidence="2" type="ORF">ACFFH4_23925</name>
</gene>
<keyword evidence="1" id="KW-1133">Transmembrane helix</keyword>
<proteinExistence type="predicted"/>
<sequence length="73" mass="8006">MKKNVIALILYIPAIVAIVFGIIVQTQFDMSEGIVILISVCSMFGGFLLIGIAELIRLLSKISQQIAEEKLKV</sequence>
<feature type="transmembrane region" description="Helical" evidence="1">
    <location>
        <begin position="7"/>
        <end position="28"/>
    </location>
</feature>
<dbReference type="EMBL" id="JBHLTR010000094">
    <property type="protein sequence ID" value="MFC0561932.1"/>
    <property type="molecule type" value="Genomic_DNA"/>
</dbReference>
<accession>A0ABV6NME2</accession>
<protein>
    <submittedName>
        <fullName evidence="2">Uncharacterized protein</fullName>
    </submittedName>
</protein>
<keyword evidence="3" id="KW-1185">Reference proteome</keyword>
<evidence type="ECO:0000313" key="3">
    <source>
        <dbReference type="Proteomes" id="UP001589833"/>
    </source>
</evidence>
<keyword evidence="1" id="KW-0812">Transmembrane</keyword>
<name>A0ABV6NME2_9BACI</name>
<feature type="transmembrane region" description="Helical" evidence="1">
    <location>
        <begin position="34"/>
        <end position="56"/>
    </location>
</feature>
<evidence type="ECO:0000313" key="2">
    <source>
        <dbReference type="EMBL" id="MFC0561932.1"/>
    </source>
</evidence>
<reference evidence="2 3" key="1">
    <citation type="submission" date="2024-09" db="EMBL/GenBank/DDBJ databases">
        <authorList>
            <person name="Sun Q."/>
            <person name="Mori K."/>
        </authorList>
    </citation>
    <scope>NUCLEOTIDE SEQUENCE [LARGE SCALE GENOMIC DNA]</scope>
    <source>
        <strain evidence="2 3">NCAIM B.02301</strain>
    </source>
</reference>